<dbReference type="PATRIC" id="fig|188932.3.peg.5239"/>
<keyword evidence="3" id="KW-1185">Reference proteome</keyword>
<dbReference type="Proteomes" id="UP000071561">
    <property type="component" value="Chromosome"/>
</dbReference>
<feature type="transmembrane region" description="Helical" evidence="1">
    <location>
        <begin position="12"/>
        <end position="34"/>
    </location>
</feature>
<organism evidence="2 3">
    <name type="scientific">Pedobacter cryoconitis</name>
    <dbReference type="NCBI Taxonomy" id="188932"/>
    <lineage>
        <taxon>Bacteria</taxon>
        <taxon>Pseudomonadati</taxon>
        <taxon>Bacteroidota</taxon>
        <taxon>Sphingobacteriia</taxon>
        <taxon>Sphingobacteriales</taxon>
        <taxon>Sphingobacteriaceae</taxon>
        <taxon>Pedobacter</taxon>
    </lineage>
</organism>
<keyword evidence="1" id="KW-0812">Transmembrane</keyword>
<evidence type="ECO:0000313" key="3">
    <source>
        <dbReference type="Proteomes" id="UP000071561"/>
    </source>
</evidence>
<keyword evidence="1" id="KW-0472">Membrane</keyword>
<keyword evidence="1" id="KW-1133">Transmembrane helix</keyword>
<evidence type="ECO:0000256" key="1">
    <source>
        <dbReference type="SAM" id="Phobius"/>
    </source>
</evidence>
<accession>A0A127VKN1</accession>
<dbReference type="KEGG" id="pcm:AY601_5050"/>
<name>A0A127VKN1_9SPHI</name>
<protein>
    <submittedName>
        <fullName evidence="2">Uncharacterized protein</fullName>
    </submittedName>
</protein>
<dbReference type="AlphaFoldDB" id="A0A127VKN1"/>
<evidence type="ECO:0000313" key="2">
    <source>
        <dbReference type="EMBL" id="AMQ01863.1"/>
    </source>
</evidence>
<proteinExistence type="predicted"/>
<dbReference type="EMBL" id="CP014504">
    <property type="protein sequence ID" value="AMQ01863.1"/>
    <property type="molecule type" value="Genomic_DNA"/>
</dbReference>
<reference evidence="2 3" key="1">
    <citation type="submission" date="2016-03" db="EMBL/GenBank/DDBJ databases">
        <title>Complete genome sequence of Pedobacter cryoconitis PAMC 27485.</title>
        <authorList>
            <person name="Lee J."/>
            <person name="Kim O.-S."/>
        </authorList>
    </citation>
    <scope>NUCLEOTIDE SEQUENCE [LARGE SCALE GENOMIC DNA]</scope>
    <source>
        <strain evidence="2 3">PAMC 27485</strain>
    </source>
</reference>
<sequence>MFSDKTLKELVYPTLRAILFGICVPVSFICNFFYLGTSKQFDKLIKENPMDYVLGKLAVFLFLIALFSLLLFIIEKICKIKVTIKPYLWLMLIPFCFFLFTLSALF</sequence>
<feature type="transmembrane region" description="Helical" evidence="1">
    <location>
        <begin position="54"/>
        <end position="74"/>
    </location>
</feature>
<gene>
    <name evidence="2" type="ORF">AY601_5050</name>
</gene>
<feature type="transmembrane region" description="Helical" evidence="1">
    <location>
        <begin position="86"/>
        <end position="105"/>
    </location>
</feature>